<evidence type="ECO:0000313" key="5">
    <source>
        <dbReference type="Proteomes" id="UP000016933"/>
    </source>
</evidence>
<accession>N1PQ76</accession>
<dbReference type="SUPFAM" id="SSF51735">
    <property type="entry name" value="NAD(P)-binding Rossmann-fold domains"/>
    <property type="match status" value="1"/>
</dbReference>
<dbReference type="FunFam" id="3.40.50.720:FF:000336">
    <property type="entry name" value="Aldehyde reductase"/>
    <property type="match status" value="1"/>
</dbReference>
<dbReference type="eggNOG" id="KOG1502">
    <property type="taxonomic scope" value="Eukaryota"/>
</dbReference>
<sequence>MATKETVLVTGGSGFIGSHCLLHGLREDEVRRSLRNGGASHEQAESVEFFAADLVKDDGWAEACNGCDYILHVASPFPPGVPKQEDELVVPAREGTLRALRFAKQAGTVKRVVVTSSFAALAYGHGNRGVEKPFTEEDWTVLDGSKGEKVSAYPKSKTVAERSAWDYIQKEGGNLELATVNPVGVFGPVLSGDFATSVELVSRLLKGEIPAMPQLALGIVDVRDVAEVHFKAMSDPKAANQRFVACADGAFPYVKDIASILKKELPAQDTKKIPSMVAPNFMVKLMGLFDPAANLVAGELGKTKACSNEKTKTTLQMRFRSTEEAIVSCAKSLKEHGVVKS</sequence>
<dbReference type="Proteomes" id="UP000016933">
    <property type="component" value="Unassembled WGS sequence"/>
</dbReference>
<evidence type="ECO:0000259" key="3">
    <source>
        <dbReference type="Pfam" id="PF01370"/>
    </source>
</evidence>
<dbReference type="Pfam" id="PF01370">
    <property type="entry name" value="Epimerase"/>
    <property type="match status" value="1"/>
</dbReference>
<dbReference type="PANTHER" id="PTHR10366:SF564">
    <property type="entry name" value="STEROL-4-ALPHA-CARBOXYLATE 3-DEHYDROGENASE, DECARBOXYLATING"/>
    <property type="match status" value="1"/>
</dbReference>
<reference evidence="5" key="1">
    <citation type="journal article" date="2012" name="PLoS Genet.">
        <title>The genomes of the fungal plant pathogens Cladosporium fulvum and Dothistroma septosporum reveal adaptation to different hosts and lifestyles but also signatures of common ancestry.</title>
        <authorList>
            <person name="de Wit P.J.G.M."/>
            <person name="van der Burgt A."/>
            <person name="Oekmen B."/>
            <person name="Stergiopoulos I."/>
            <person name="Abd-Elsalam K.A."/>
            <person name="Aerts A.L."/>
            <person name="Bahkali A.H."/>
            <person name="Beenen H.G."/>
            <person name="Chettri P."/>
            <person name="Cox M.P."/>
            <person name="Datema E."/>
            <person name="de Vries R.P."/>
            <person name="Dhillon B."/>
            <person name="Ganley A.R."/>
            <person name="Griffiths S.A."/>
            <person name="Guo Y."/>
            <person name="Hamelin R.C."/>
            <person name="Henrissat B."/>
            <person name="Kabir M.S."/>
            <person name="Jashni M.K."/>
            <person name="Kema G."/>
            <person name="Klaubauf S."/>
            <person name="Lapidus A."/>
            <person name="Levasseur A."/>
            <person name="Lindquist E."/>
            <person name="Mehrabi R."/>
            <person name="Ohm R.A."/>
            <person name="Owen T.J."/>
            <person name="Salamov A."/>
            <person name="Schwelm A."/>
            <person name="Schijlen E."/>
            <person name="Sun H."/>
            <person name="van den Burg H.A."/>
            <person name="van Ham R.C.H.J."/>
            <person name="Zhang S."/>
            <person name="Goodwin S.B."/>
            <person name="Grigoriev I.V."/>
            <person name="Collemare J."/>
            <person name="Bradshaw R.E."/>
        </authorList>
    </citation>
    <scope>NUCLEOTIDE SEQUENCE [LARGE SCALE GENOMIC DNA]</scope>
    <source>
        <strain evidence="5">NZE10 / CBS 128990</strain>
    </source>
</reference>
<feature type="domain" description="NAD-dependent epimerase/dehydratase" evidence="3">
    <location>
        <begin position="7"/>
        <end position="240"/>
    </location>
</feature>
<dbReference type="InterPro" id="IPR001509">
    <property type="entry name" value="Epimerase_deHydtase"/>
</dbReference>
<proteinExistence type="inferred from homology"/>
<protein>
    <recommendedName>
        <fullName evidence="3">NAD-dependent epimerase/dehydratase domain-containing protein</fullName>
    </recommendedName>
</protein>
<dbReference type="OMA" id="IHPATCL"/>
<dbReference type="EMBL" id="KB446539">
    <property type="protein sequence ID" value="EME44530.1"/>
    <property type="molecule type" value="Genomic_DNA"/>
</dbReference>
<organism evidence="4 5">
    <name type="scientific">Dothistroma septosporum (strain NZE10 / CBS 128990)</name>
    <name type="common">Red band needle blight fungus</name>
    <name type="synonym">Mycosphaerella pini</name>
    <dbReference type="NCBI Taxonomy" id="675120"/>
    <lineage>
        <taxon>Eukaryota</taxon>
        <taxon>Fungi</taxon>
        <taxon>Dikarya</taxon>
        <taxon>Ascomycota</taxon>
        <taxon>Pezizomycotina</taxon>
        <taxon>Dothideomycetes</taxon>
        <taxon>Dothideomycetidae</taxon>
        <taxon>Mycosphaerellales</taxon>
        <taxon>Mycosphaerellaceae</taxon>
        <taxon>Dothistroma</taxon>
    </lineage>
</organism>
<keyword evidence="5" id="KW-1185">Reference proteome</keyword>
<name>N1PQ76_DOTSN</name>
<dbReference type="InterPro" id="IPR050425">
    <property type="entry name" value="NAD(P)_dehydrat-like"/>
</dbReference>
<evidence type="ECO:0000256" key="2">
    <source>
        <dbReference type="ARBA" id="ARBA00023445"/>
    </source>
</evidence>
<dbReference type="AlphaFoldDB" id="N1PQ76"/>
<evidence type="ECO:0000256" key="1">
    <source>
        <dbReference type="ARBA" id="ARBA00023002"/>
    </source>
</evidence>
<evidence type="ECO:0000313" key="4">
    <source>
        <dbReference type="EMBL" id="EME44530.1"/>
    </source>
</evidence>
<dbReference type="PANTHER" id="PTHR10366">
    <property type="entry name" value="NAD DEPENDENT EPIMERASE/DEHYDRATASE"/>
    <property type="match status" value="1"/>
</dbReference>
<reference evidence="4 5" key="2">
    <citation type="journal article" date="2012" name="PLoS Pathog.">
        <title>Diverse lifestyles and strategies of plant pathogenesis encoded in the genomes of eighteen Dothideomycetes fungi.</title>
        <authorList>
            <person name="Ohm R.A."/>
            <person name="Feau N."/>
            <person name="Henrissat B."/>
            <person name="Schoch C.L."/>
            <person name="Horwitz B.A."/>
            <person name="Barry K.W."/>
            <person name="Condon B.J."/>
            <person name="Copeland A.C."/>
            <person name="Dhillon B."/>
            <person name="Glaser F."/>
            <person name="Hesse C.N."/>
            <person name="Kosti I."/>
            <person name="LaButti K."/>
            <person name="Lindquist E.A."/>
            <person name="Lucas S."/>
            <person name="Salamov A.A."/>
            <person name="Bradshaw R.E."/>
            <person name="Ciuffetti L."/>
            <person name="Hamelin R.C."/>
            <person name="Kema G.H.J."/>
            <person name="Lawrence C."/>
            <person name="Scott J.A."/>
            <person name="Spatafora J.W."/>
            <person name="Turgeon B.G."/>
            <person name="de Wit P.J.G.M."/>
            <person name="Zhong S."/>
            <person name="Goodwin S.B."/>
            <person name="Grigoriev I.V."/>
        </authorList>
    </citation>
    <scope>NUCLEOTIDE SEQUENCE [LARGE SCALE GENOMIC DNA]</scope>
    <source>
        <strain evidence="5">NZE10 / CBS 128990</strain>
    </source>
</reference>
<comment type="similarity">
    <text evidence="2">Belongs to the NAD(P)-dependent epimerase/dehydratase family. Dihydroflavonol-4-reductase subfamily.</text>
</comment>
<dbReference type="OrthoDB" id="2735536at2759"/>
<dbReference type="Gene3D" id="3.40.50.720">
    <property type="entry name" value="NAD(P)-binding Rossmann-like Domain"/>
    <property type="match status" value="1"/>
</dbReference>
<dbReference type="HOGENOM" id="CLU_007383_9_2_1"/>
<dbReference type="InterPro" id="IPR036291">
    <property type="entry name" value="NAD(P)-bd_dom_sf"/>
</dbReference>
<dbReference type="STRING" id="675120.N1PQ76"/>
<keyword evidence="1" id="KW-0560">Oxidoreductase</keyword>
<dbReference type="GO" id="GO:0016616">
    <property type="term" value="F:oxidoreductase activity, acting on the CH-OH group of donors, NAD or NADP as acceptor"/>
    <property type="evidence" value="ECO:0007669"/>
    <property type="project" value="TreeGrafter"/>
</dbReference>
<gene>
    <name evidence="4" type="ORF">DOTSEDRAFT_88654</name>
</gene>